<evidence type="ECO:0000256" key="2">
    <source>
        <dbReference type="SAM" id="Phobius"/>
    </source>
</evidence>
<evidence type="ECO:0000256" key="1">
    <source>
        <dbReference type="ARBA" id="ARBA00022729"/>
    </source>
</evidence>
<name>A0A368GZC3_ANCCA</name>
<dbReference type="PROSITE" id="PS51034">
    <property type="entry name" value="ZP_2"/>
    <property type="match status" value="1"/>
</dbReference>
<keyword evidence="1" id="KW-0732">Signal</keyword>
<gene>
    <name evidence="4" type="ORF">ANCCAN_05505</name>
</gene>
<dbReference type="PANTHER" id="PTHR22907">
    <property type="entry name" value="GH04558P"/>
    <property type="match status" value="1"/>
</dbReference>
<feature type="domain" description="ZP" evidence="3">
    <location>
        <begin position="1"/>
        <end position="97"/>
    </location>
</feature>
<keyword evidence="2" id="KW-0472">Membrane</keyword>
<dbReference type="AlphaFoldDB" id="A0A368GZC3"/>
<dbReference type="EMBL" id="JOJR01000047">
    <property type="protein sequence ID" value="RCN48357.1"/>
    <property type="molecule type" value="Genomic_DNA"/>
</dbReference>
<evidence type="ECO:0000313" key="5">
    <source>
        <dbReference type="Proteomes" id="UP000252519"/>
    </source>
</evidence>
<feature type="non-terminal residue" evidence="4">
    <location>
        <position position="1"/>
    </location>
</feature>
<sequence>LYSTLCKRLLFHAYLYLHPGIIKRNDFQIDVDGCAIDPAIQPDVFYEDSNRAVVEVYGYKFSDANVLNYECVLEVCRSAMECENLTPPKCDRDQLENVFPRESLRRSRAIAQDMGLKRGQIEVAATLTMEDSLDANTVTSKIDTSALPNQQVANSTSSDLPRTVCLPLLSILLTTALLAFVFISSLVVVFYVARYQTYVVNPKV</sequence>
<keyword evidence="2" id="KW-1133">Transmembrane helix</keyword>
<protein>
    <recommendedName>
        <fullName evidence="3">ZP domain-containing protein</fullName>
    </recommendedName>
</protein>
<evidence type="ECO:0000259" key="3">
    <source>
        <dbReference type="PROSITE" id="PS51034"/>
    </source>
</evidence>
<reference evidence="4 5" key="1">
    <citation type="submission" date="2014-10" db="EMBL/GenBank/DDBJ databases">
        <title>Draft genome of the hookworm Ancylostoma caninum.</title>
        <authorList>
            <person name="Mitreva M."/>
        </authorList>
    </citation>
    <scope>NUCLEOTIDE SEQUENCE [LARGE SCALE GENOMIC DNA]</scope>
    <source>
        <strain evidence="4 5">Baltimore</strain>
    </source>
</reference>
<comment type="caution">
    <text evidence="4">The sequence shown here is derived from an EMBL/GenBank/DDBJ whole genome shotgun (WGS) entry which is preliminary data.</text>
</comment>
<keyword evidence="5" id="KW-1185">Reference proteome</keyword>
<feature type="transmembrane region" description="Helical" evidence="2">
    <location>
        <begin position="168"/>
        <end position="193"/>
    </location>
</feature>
<dbReference type="InterPro" id="IPR051962">
    <property type="entry name" value="Cuticlin"/>
</dbReference>
<dbReference type="InterPro" id="IPR001507">
    <property type="entry name" value="ZP_dom"/>
</dbReference>
<evidence type="ECO:0000313" key="4">
    <source>
        <dbReference type="EMBL" id="RCN48357.1"/>
    </source>
</evidence>
<accession>A0A368GZC3</accession>
<dbReference type="Proteomes" id="UP000252519">
    <property type="component" value="Unassembled WGS sequence"/>
</dbReference>
<keyword evidence="2" id="KW-0812">Transmembrane</keyword>
<dbReference type="OrthoDB" id="6139674at2759"/>
<organism evidence="4 5">
    <name type="scientific">Ancylostoma caninum</name>
    <name type="common">Dog hookworm</name>
    <dbReference type="NCBI Taxonomy" id="29170"/>
    <lineage>
        <taxon>Eukaryota</taxon>
        <taxon>Metazoa</taxon>
        <taxon>Ecdysozoa</taxon>
        <taxon>Nematoda</taxon>
        <taxon>Chromadorea</taxon>
        <taxon>Rhabditida</taxon>
        <taxon>Rhabditina</taxon>
        <taxon>Rhabditomorpha</taxon>
        <taxon>Strongyloidea</taxon>
        <taxon>Ancylostomatidae</taxon>
        <taxon>Ancylostomatinae</taxon>
        <taxon>Ancylostoma</taxon>
    </lineage>
</organism>
<dbReference type="PANTHER" id="PTHR22907:SF54">
    <property type="entry name" value="GH04558P"/>
    <property type="match status" value="1"/>
</dbReference>
<proteinExistence type="predicted"/>